<dbReference type="OrthoDB" id="7259106at2"/>
<dbReference type="AlphaFoldDB" id="A0A418WE34"/>
<dbReference type="Gene3D" id="2.130.10.130">
    <property type="entry name" value="Integrin alpha, N-terminal"/>
    <property type="match status" value="3"/>
</dbReference>
<dbReference type="Proteomes" id="UP000284605">
    <property type="component" value="Unassembled WGS sequence"/>
</dbReference>
<feature type="compositionally biased region" description="Polar residues" evidence="5">
    <location>
        <begin position="585"/>
        <end position="594"/>
    </location>
</feature>
<dbReference type="EMBL" id="QYUK01000011">
    <property type="protein sequence ID" value="RJF88260.1"/>
    <property type="molecule type" value="Genomic_DNA"/>
</dbReference>
<evidence type="ECO:0000256" key="5">
    <source>
        <dbReference type="SAM" id="MobiDB-lite"/>
    </source>
</evidence>
<name>A0A418WE34_9PROT</name>
<gene>
    <name evidence="6" type="ORF">D3874_15595</name>
</gene>
<keyword evidence="3" id="KW-0378">Hydrolase</keyword>
<organism evidence="6 7">
    <name type="scientific">Oleomonas cavernae</name>
    <dbReference type="NCBI Taxonomy" id="2320859"/>
    <lineage>
        <taxon>Bacteria</taxon>
        <taxon>Pseudomonadati</taxon>
        <taxon>Pseudomonadota</taxon>
        <taxon>Alphaproteobacteria</taxon>
        <taxon>Acetobacterales</taxon>
        <taxon>Acetobacteraceae</taxon>
        <taxon>Oleomonas</taxon>
    </lineage>
</organism>
<evidence type="ECO:0000256" key="3">
    <source>
        <dbReference type="ARBA" id="ARBA00022801"/>
    </source>
</evidence>
<evidence type="ECO:0000256" key="4">
    <source>
        <dbReference type="ARBA" id="ARBA00023180"/>
    </source>
</evidence>
<proteinExistence type="predicted"/>
<sequence>MAEAAAAPDGELRIKGDADDAVTTSDTGWLAAGQVLLEGELVNRFVNGAATLLIDAEVDTSGIQTVPTFGATVNAGGFDRQVIDVVTLSAARGFVIRGDGPDNDTGYSAAIAGDVNGDGFTDMIVGAFRNSTVAPSAGEAFVVFGSGSGFGTDVGGRQVVDTATLSAAQGFVMLGAATSDGAGWSVSSGGDINGDGLDDLVVGGVNVDDGGADAGAAYVVFGTAGTFGTAVGGRQVINFATLSAAQGFIVQGDTAGDQAGFSVASAGDINGDGITDLIVGAHVGDDGGFNAGEAYVVFGTTAGFGINVSGRQVLDLTSLSAAQGFIIQGDSAVDYAGESVASAGDINGDGFDDLIVGARKGDDGGTDAGEAYVLFGGAGTFGTDVGGRQVIDLTTLSAAQGFVIQGDTAGDDTGRRVSSAGDVNGDGITDLIVGATNGDDGGNGAGEAYVIFGTTAGFGTDVGGRQVIDLTTLSAAQGFIIQGDADFDGAGRAVSTAGDVNGDGYGDLIVGAPAGDDGGNIAGEAYVIFGTADGFGVDVGGRQVIDLAALTASEGFIIQGEYGDLAGRSITSGATSTATASTISWSGPNPTSTRMRPARPMSSTAARPASACPRSPAPPVPTP</sequence>
<dbReference type="Pfam" id="PF01839">
    <property type="entry name" value="FG-GAP"/>
    <property type="match status" value="5"/>
</dbReference>
<feature type="compositionally biased region" description="Low complexity" evidence="5">
    <location>
        <begin position="602"/>
        <end position="614"/>
    </location>
</feature>
<feature type="region of interest" description="Disordered" evidence="5">
    <location>
        <begin position="576"/>
        <end position="623"/>
    </location>
</feature>
<keyword evidence="2" id="KW-0677">Repeat</keyword>
<evidence type="ECO:0000313" key="7">
    <source>
        <dbReference type="Proteomes" id="UP000284605"/>
    </source>
</evidence>
<dbReference type="GO" id="GO:0016787">
    <property type="term" value="F:hydrolase activity"/>
    <property type="evidence" value="ECO:0007669"/>
    <property type="project" value="UniProtKB-KW"/>
</dbReference>
<reference evidence="6 7" key="1">
    <citation type="submission" date="2018-09" db="EMBL/GenBank/DDBJ databases">
        <authorList>
            <person name="Zhu H."/>
        </authorList>
    </citation>
    <scope>NUCLEOTIDE SEQUENCE [LARGE SCALE GENOMIC DNA]</scope>
    <source>
        <strain evidence="6 7">K1W22B-8</strain>
    </source>
</reference>
<dbReference type="PROSITE" id="PS51470">
    <property type="entry name" value="FG_GAP"/>
    <property type="match status" value="5"/>
</dbReference>
<comment type="caution">
    <text evidence="6">The sequence shown here is derived from an EMBL/GenBank/DDBJ whole genome shotgun (WGS) entry which is preliminary data.</text>
</comment>
<keyword evidence="7" id="KW-1185">Reference proteome</keyword>
<dbReference type="InterPro" id="IPR013519">
    <property type="entry name" value="Int_alpha_beta-p"/>
</dbReference>
<evidence type="ECO:0008006" key="8">
    <source>
        <dbReference type="Google" id="ProtNLM"/>
    </source>
</evidence>
<dbReference type="PANTHER" id="PTHR23221:SF7">
    <property type="entry name" value="PHOSPHATIDYLINOSITOL-GLYCAN-SPECIFIC PHOSPHOLIPASE D"/>
    <property type="match status" value="1"/>
</dbReference>
<keyword evidence="1" id="KW-0732">Signal</keyword>
<dbReference type="InterPro" id="IPR013517">
    <property type="entry name" value="FG-GAP"/>
</dbReference>
<dbReference type="SMART" id="SM00191">
    <property type="entry name" value="Int_alpha"/>
    <property type="match status" value="6"/>
</dbReference>
<dbReference type="SUPFAM" id="SSF69318">
    <property type="entry name" value="Integrin alpha N-terminal domain"/>
    <property type="match status" value="2"/>
</dbReference>
<keyword evidence="4" id="KW-0325">Glycoprotein</keyword>
<protein>
    <recommendedName>
        <fullName evidence="8">VCBS repeat-containing protein</fullName>
    </recommendedName>
</protein>
<evidence type="ECO:0000256" key="2">
    <source>
        <dbReference type="ARBA" id="ARBA00022737"/>
    </source>
</evidence>
<dbReference type="PANTHER" id="PTHR23221">
    <property type="entry name" value="GLYCOSYLPHOSPHATIDYLINOSITOL PHOSPHOLIPASE D"/>
    <property type="match status" value="1"/>
</dbReference>
<dbReference type="InterPro" id="IPR028994">
    <property type="entry name" value="Integrin_alpha_N"/>
</dbReference>
<evidence type="ECO:0000256" key="1">
    <source>
        <dbReference type="ARBA" id="ARBA00022729"/>
    </source>
</evidence>
<accession>A0A418WE34</accession>
<evidence type="ECO:0000313" key="6">
    <source>
        <dbReference type="EMBL" id="RJF88260.1"/>
    </source>
</evidence>